<dbReference type="Pfam" id="PF03323">
    <property type="entry name" value="GerA"/>
    <property type="match status" value="1"/>
</dbReference>
<evidence type="ECO:0000256" key="1">
    <source>
        <dbReference type="ARBA" id="ARBA00005278"/>
    </source>
</evidence>
<proteinExistence type="inferred from homology"/>
<dbReference type="RefSeq" id="WP_216417840.1">
    <property type="nucleotide sequence ID" value="NZ_JAHLQK010000004.1"/>
</dbReference>
<dbReference type="InterPro" id="IPR050768">
    <property type="entry name" value="UPF0353/GerABKA_families"/>
</dbReference>
<evidence type="ECO:0000313" key="4">
    <source>
        <dbReference type="EMBL" id="MBU5677257.1"/>
    </source>
</evidence>
<feature type="transmembrane region" description="Helical" evidence="3">
    <location>
        <begin position="362"/>
        <end position="378"/>
    </location>
</feature>
<keyword evidence="5" id="KW-1185">Reference proteome</keyword>
<feature type="transmembrane region" description="Helical" evidence="3">
    <location>
        <begin position="385"/>
        <end position="404"/>
    </location>
</feature>
<evidence type="ECO:0000256" key="2">
    <source>
        <dbReference type="ARBA" id="ARBA00023136"/>
    </source>
</evidence>
<dbReference type="PANTHER" id="PTHR22550:SF5">
    <property type="entry name" value="LEUCINE ZIPPER PROTEIN 4"/>
    <property type="match status" value="1"/>
</dbReference>
<dbReference type="EMBL" id="JAHLQK010000004">
    <property type="protein sequence ID" value="MBU5677257.1"/>
    <property type="molecule type" value="Genomic_DNA"/>
</dbReference>
<reference evidence="4 5" key="1">
    <citation type="submission" date="2021-06" db="EMBL/GenBank/DDBJ databases">
        <authorList>
            <person name="Sun Q."/>
            <person name="Li D."/>
        </authorList>
    </citation>
    <scope>NUCLEOTIDE SEQUENCE [LARGE SCALE GENOMIC DNA]</scope>
    <source>
        <strain evidence="4 5">MSJ-5</strain>
    </source>
</reference>
<keyword evidence="3" id="KW-1133">Transmembrane helix</keyword>
<evidence type="ECO:0000313" key="5">
    <source>
        <dbReference type="Proteomes" id="UP000779508"/>
    </source>
</evidence>
<keyword evidence="3" id="KW-0812">Transmembrane</keyword>
<comment type="similarity">
    <text evidence="1">Belongs to the GerABKA family.</text>
</comment>
<dbReference type="InterPro" id="IPR004995">
    <property type="entry name" value="Spore_Ger"/>
</dbReference>
<dbReference type="PIRSF" id="PIRSF005690">
    <property type="entry name" value="GerBA"/>
    <property type="match status" value="1"/>
</dbReference>
<dbReference type="PANTHER" id="PTHR22550">
    <property type="entry name" value="SPORE GERMINATION PROTEIN"/>
    <property type="match status" value="1"/>
</dbReference>
<sequence>MFRKLFRMLIGIGLNKINNIESENQQENIPKSIGDVKKKLEATFEESEDFVLREIEIGKGVHRKVIVAYMDGLITKNVLDESIINPLIFGTKNNLTDKEIMSKNVIDIFTKKLIVASSLNIINDFKDTIMAVLSGMAIIFIDGQNKAIKVSAHGVEKRSVIEPETEMSLKGPREGFIESLSTNVALLRHKIKSPKFKFETMQLGKQTNTTVGICYIKGIVNENTLNIVKSRLKKINVDSILDTGYIEQYIEGKPFSIFPTIGNSEKPDKVAAKILEGRIAIIVDGTPVVLTVPNLFIENLQNAEDYYSRLYFVSFNRILRLLALFIATVLPAFYVAVIVFHFDVIPMQLLLAISATREGLPFSPFIEAFFMMIVFELLREAGIRMPGTIGQTISIVGGLVIGQAAASAKIVSPIMVIIIALTGITNFILPSLSDTLPIIRFILLFAAQVFGFLGILVGYIIILIHLCSLESFGVPYMYPLSPVNKDGLKDSFVRFPLWIMKIRPKAFTLQNWDINKYRASGDNHVTEEEQ</sequence>
<evidence type="ECO:0000256" key="3">
    <source>
        <dbReference type="SAM" id="Phobius"/>
    </source>
</evidence>
<name>A0ABS6G451_9FIRM</name>
<feature type="transmembrane region" description="Helical" evidence="3">
    <location>
        <begin position="318"/>
        <end position="342"/>
    </location>
</feature>
<organism evidence="4 5">
    <name type="scientific">Alkaliphilus flagellatus</name>
    <dbReference type="NCBI Taxonomy" id="2841507"/>
    <lineage>
        <taxon>Bacteria</taxon>
        <taxon>Bacillati</taxon>
        <taxon>Bacillota</taxon>
        <taxon>Clostridia</taxon>
        <taxon>Peptostreptococcales</taxon>
        <taxon>Natronincolaceae</taxon>
        <taxon>Alkaliphilus</taxon>
    </lineage>
</organism>
<feature type="transmembrane region" description="Helical" evidence="3">
    <location>
        <begin position="441"/>
        <end position="466"/>
    </location>
</feature>
<gene>
    <name evidence="4" type="ORF">KQI88_12620</name>
</gene>
<feature type="transmembrane region" description="Helical" evidence="3">
    <location>
        <begin position="410"/>
        <end position="429"/>
    </location>
</feature>
<protein>
    <submittedName>
        <fullName evidence="4">Spore germination protein</fullName>
    </submittedName>
</protein>
<keyword evidence="2 3" id="KW-0472">Membrane</keyword>
<accession>A0ABS6G451</accession>
<comment type="caution">
    <text evidence="4">The sequence shown here is derived from an EMBL/GenBank/DDBJ whole genome shotgun (WGS) entry which is preliminary data.</text>
</comment>
<dbReference type="Proteomes" id="UP000779508">
    <property type="component" value="Unassembled WGS sequence"/>
</dbReference>